<dbReference type="EMBL" id="CAEZYJ010000132">
    <property type="protein sequence ID" value="CAB4724450.1"/>
    <property type="molecule type" value="Genomic_DNA"/>
</dbReference>
<dbReference type="InterPro" id="IPR000653">
    <property type="entry name" value="DegT/StrS_aminotransferase"/>
</dbReference>
<organism evidence="1">
    <name type="scientific">freshwater metagenome</name>
    <dbReference type="NCBI Taxonomy" id="449393"/>
    <lineage>
        <taxon>unclassified sequences</taxon>
        <taxon>metagenomes</taxon>
        <taxon>ecological metagenomes</taxon>
    </lineage>
</organism>
<dbReference type="InterPro" id="IPR015422">
    <property type="entry name" value="PyrdxlP-dep_Trfase_small"/>
</dbReference>
<dbReference type="AlphaFoldDB" id="A0A6J6RPK5"/>
<evidence type="ECO:0000313" key="1">
    <source>
        <dbReference type="EMBL" id="CAB4724450.1"/>
    </source>
</evidence>
<dbReference type="Gene3D" id="3.40.640.10">
    <property type="entry name" value="Type I PLP-dependent aspartate aminotransferase-like (Major domain)"/>
    <property type="match status" value="1"/>
</dbReference>
<dbReference type="SUPFAM" id="SSF53383">
    <property type="entry name" value="PLP-dependent transferases"/>
    <property type="match status" value="1"/>
</dbReference>
<dbReference type="PIRSF" id="PIRSF000390">
    <property type="entry name" value="PLP_StrS"/>
    <property type="match status" value="1"/>
</dbReference>
<accession>A0A6J6RPK5</accession>
<sequence length="404" mass="45278">MKIPLASLGFTESDIEAAIDVLRTGELTIGKKVAEFEMAMAEYLKVKHFIMVNSGSSANLAIIESLVRPSSGEPLLPTGSRVIVPAIAWPTTVWPIIQLGLEPVFVDIDQRTLGLDLKEVRKVLEKDRSIKALMIIHPLGLCLDGEELKKLCEDFGLILLEDNCESLGSAFNGEMAGTLGKAGSFSFYFSHHLTTMEGGGIATNDFEVAQDLQSIRSHGWSRNRTDHKKWELENPEIDSRFMFVSAGYNIRPMEIQAAIGLSQLKRLPENIQRRQEIARYIHNEIKDSKFELIGHEYLKSDEELNRHTWMLLSIRATDSNLKDLKSYMRSLENLEIDTRPPLTGNFTKQPALKKLLPTLGLGNNYPVADKISGSTFLVACHHDLTDAQVEFLGQSLKLIQKKNF</sequence>
<proteinExistence type="predicted"/>
<reference evidence="1" key="1">
    <citation type="submission" date="2020-05" db="EMBL/GenBank/DDBJ databases">
        <authorList>
            <person name="Chiriac C."/>
            <person name="Salcher M."/>
            <person name="Ghai R."/>
            <person name="Kavagutti S V."/>
        </authorList>
    </citation>
    <scope>NUCLEOTIDE SEQUENCE</scope>
</reference>
<name>A0A6J6RPK5_9ZZZZ</name>
<dbReference type="GO" id="GO:0000271">
    <property type="term" value="P:polysaccharide biosynthetic process"/>
    <property type="evidence" value="ECO:0007669"/>
    <property type="project" value="TreeGrafter"/>
</dbReference>
<evidence type="ECO:0000313" key="2">
    <source>
        <dbReference type="EMBL" id="CAB4768849.1"/>
    </source>
</evidence>
<dbReference type="Gene3D" id="3.90.1150.10">
    <property type="entry name" value="Aspartate Aminotransferase, domain 1"/>
    <property type="match status" value="1"/>
</dbReference>
<dbReference type="GO" id="GO:0008483">
    <property type="term" value="F:transaminase activity"/>
    <property type="evidence" value="ECO:0007669"/>
    <property type="project" value="TreeGrafter"/>
</dbReference>
<dbReference type="InterPro" id="IPR015424">
    <property type="entry name" value="PyrdxlP-dep_Trfase"/>
</dbReference>
<gene>
    <name evidence="1" type="ORF">UFOPK2659_00876</name>
    <name evidence="2" type="ORF">UFOPK2922_00218</name>
</gene>
<protein>
    <submittedName>
        <fullName evidence="1">Unannotated protein</fullName>
    </submittedName>
</protein>
<dbReference type="PANTHER" id="PTHR30244">
    <property type="entry name" value="TRANSAMINASE"/>
    <property type="match status" value="1"/>
</dbReference>
<dbReference type="InterPro" id="IPR015421">
    <property type="entry name" value="PyrdxlP-dep_Trfase_major"/>
</dbReference>
<dbReference type="EMBL" id="CAEZZS010000005">
    <property type="protein sequence ID" value="CAB4768849.1"/>
    <property type="molecule type" value="Genomic_DNA"/>
</dbReference>
<dbReference type="GO" id="GO:0030170">
    <property type="term" value="F:pyridoxal phosphate binding"/>
    <property type="evidence" value="ECO:0007669"/>
    <property type="project" value="TreeGrafter"/>
</dbReference>
<dbReference type="PANTHER" id="PTHR30244:SF34">
    <property type="entry name" value="DTDP-4-AMINO-4,6-DIDEOXYGALACTOSE TRANSAMINASE"/>
    <property type="match status" value="1"/>
</dbReference>
<dbReference type="Pfam" id="PF01041">
    <property type="entry name" value="DegT_DnrJ_EryC1"/>
    <property type="match status" value="1"/>
</dbReference>